<evidence type="ECO:0000256" key="4">
    <source>
        <dbReference type="ARBA" id="ARBA00022723"/>
    </source>
</evidence>
<evidence type="ECO:0000256" key="6">
    <source>
        <dbReference type="ARBA" id="ARBA00023033"/>
    </source>
</evidence>
<keyword evidence="7" id="KW-1133">Transmembrane helix</keyword>
<dbReference type="InterPro" id="IPR002403">
    <property type="entry name" value="Cyt_P450_E_grp-IV"/>
</dbReference>
<organism evidence="8 9">
    <name type="scientific">Akanthomyces lecanii RCEF 1005</name>
    <dbReference type="NCBI Taxonomy" id="1081108"/>
    <lineage>
        <taxon>Eukaryota</taxon>
        <taxon>Fungi</taxon>
        <taxon>Dikarya</taxon>
        <taxon>Ascomycota</taxon>
        <taxon>Pezizomycotina</taxon>
        <taxon>Sordariomycetes</taxon>
        <taxon>Hypocreomycetidae</taxon>
        <taxon>Hypocreales</taxon>
        <taxon>Cordycipitaceae</taxon>
        <taxon>Akanthomyces</taxon>
        <taxon>Cordyceps confragosa</taxon>
    </lineage>
</organism>
<dbReference type="PANTHER" id="PTHR24305">
    <property type="entry name" value="CYTOCHROME P450"/>
    <property type="match status" value="1"/>
</dbReference>
<evidence type="ECO:0000256" key="3">
    <source>
        <dbReference type="ARBA" id="ARBA00022617"/>
    </source>
</evidence>
<dbReference type="GO" id="GO:0020037">
    <property type="term" value="F:heme binding"/>
    <property type="evidence" value="ECO:0007669"/>
    <property type="project" value="InterPro"/>
</dbReference>
<comment type="cofactor">
    <cofactor evidence="1">
        <name>heme</name>
        <dbReference type="ChEBI" id="CHEBI:30413"/>
    </cofactor>
</comment>
<dbReference type="STRING" id="1081108.A0A168JJC6"/>
<evidence type="ECO:0000256" key="2">
    <source>
        <dbReference type="ARBA" id="ARBA00010617"/>
    </source>
</evidence>
<dbReference type="InterPro" id="IPR036396">
    <property type="entry name" value="Cyt_P450_sf"/>
</dbReference>
<evidence type="ECO:0000256" key="7">
    <source>
        <dbReference type="SAM" id="Phobius"/>
    </source>
</evidence>
<dbReference type="InterPro" id="IPR001128">
    <property type="entry name" value="Cyt_P450"/>
</dbReference>
<feature type="transmembrane region" description="Helical" evidence="7">
    <location>
        <begin position="12"/>
        <end position="31"/>
    </location>
</feature>
<evidence type="ECO:0000256" key="1">
    <source>
        <dbReference type="ARBA" id="ARBA00001971"/>
    </source>
</evidence>
<dbReference type="GO" id="GO:0005506">
    <property type="term" value="F:iron ion binding"/>
    <property type="evidence" value="ECO:0007669"/>
    <property type="project" value="InterPro"/>
</dbReference>
<evidence type="ECO:0000256" key="5">
    <source>
        <dbReference type="ARBA" id="ARBA00023004"/>
    </source>
</evidence>
<keyword evidence="6" id="KW-0560">Oxidoreductase</keyword>
<comment type="similarity">
    <text evidence="2">Belongs to the cytochrome P450 family.</text>
</comment>
<dbReference type="GO" id="GO:0016705">
    <property type="term" value="F:oxidoreductase activity, acting on paired donors, with incorporation or reduction of molecular oxygen"/>
    <property type="evidence" value="ECO:0007669"/>
    <property type="project" value="InterPro"/>
</dbReference>
<dbReference type="OrthoDB" id="1470350at2759"/>
<keyword evidence="7" id="KW-0812">Transmembrane</keyword>
<dbReference type="PANTHER" id="PTHR24305:SF166">
    <property type="entry name" value="CYTOCHROME P450 12A4, MITOCHONDRIAL-RELATED"/>
    <property type="match status" value="1"/>
</dbReference>
<dbReference type="InterPro" id="IPR050121">
    <property type="entry name" value="Cytochrome_P450_monoxygenase"/>
</dbReference>
<name>A0A168JJC6_CORDF</name>
<evidence type="ECO:0000313" key="8">
    <source>
        <dbReference type="EMBL" id="OAA80517.1"/>
    </source>
</evidence>
<dbReference type="AlphaFoldDB" id="A0A168JJC6"/>
<sequence>MLTLILPHIAKLATVAVLCAVIVKFIVYPIFLSPLSKLPVAHPLAYVTSLWIQWHRWRGTEFDCVTQAFANQGSYVRLAPNEIAVNEIEAVRSVYGIGKNNFDKDPYYGHFGSHGIGIPILPKAHFQAVKEREDWALAKVSECEDAMHDSKGKIRDIASLPLGELPIIYAYMRSAMEKTAPVDGHFTLSSHQALEVASEILDHITATGDTFGTMFTYMVYELSRRQDIQKDLCEELLGIANPFLYNGITESSMPILADLEGLPCLESVIKESLRLRTQTPNLAPRVTPPNRRSSVGFLCNLPPGIRIGTYGWWLNRNPDVFPDPDTWEPRRWLGGGPDAAALRDQWLFAFGGGSLLRLLISGIYSNFKTTVLDEAEYPAS</sequence>
<keyword evidence="3" id="KW-0349">Heme</keyword>
<keyword evidence="9" id="KW-1185">Reference proteome</keyword>
<accession>A0A168JJC6</accession>
<keyword evidence="4" id="KW-0479">Metal-binding</keyword>
<keyword evidence="6" id="KW-0503">Monooxygenase</keyword>
<dbReference type="Pfam" id="PF00067">
    <property type="entry name" value="p450"/>
    <property type="match status" value="1"/>
</dbReference>
<dbReference type="Gene3D" id="1.10.630.10">
    <property type="entry name" value="Cytochrome P450"/>
    <property type="match status" value="1"/>
</dbReference>
<gene>
    <name evidence="8" type="ORF">LEL_00062</name>
</gene>
<proteinExistence type="inferred from homology"/>
<dbReference type="GO" id="GO:0004497">
    <property type="term" value="F:monooxygenase activity"/>
    <property type="evidence" value="ECO:0007669"/>
    <property type="project" value="UniProtKB-KW"/>
</dbReference>
<dbReference type="Proteomes" id="UP000076881">
    <property type="component" value="Unassembled WGS sequence"/>
</dbReference>
<dbReference type="PRINTS" id="PR00465">
    <property type="entry name" value="EP450IV"/>
</dbReference>
<dbReference type="EMBL" id="AZHF01000001">
    <property type="protein sequence ID" value="OAA80517.1"/>
    <property type="molecule type" value="Genomic_DNA"/>
</dbReference>
<evidence type="ECO:0000313" key="9">
    <source>
        <dbReference type="Proteomes" id="UP000076881"/>
    </source>
</evidence>
<protein>
    <submittedName>
        <fullName evidence="8">Cytochrome P450 family protein</fullName>
    </submittedName>
</protein>
<keyword evidence="7" id="KW-0472">Membrane</keyword>
<comment type="caution">
    <text evidence="8">The sequence shown here is derived from an EMBL/GenBank/DDBJ whole genome shotgun (WGS) entry which is preliminary data.</text>
</comment>
<dbReference type="SUPFAM" id="SSF48264">
    <property type="entry name" value="Cytochrome P450"/>
    <property type="match status" value="1"/>
</dbReference>
<reference evidence="8 9" key="1">
    <citation type="journal article" date="2016" name="Genome Biol. Evol.">
        <title>Divergent and convergent evolution of fungal pathogenicity.</title>
        <authorList>
            <person name="Shang Y."/>
            <person name="Xiao G."/>
            <person name="Zheng P."/>
            <person name="Cen K."/>
            <person name="Zhan S."/>
            <person name="Wang C."/>
        </authorList>
    </citation>
    <scope>NUCLEOTIDE SEQUENCE [LARGE SCALE GENOMIC DNA]</scope>
    <source>
        <strain evidence="8 9">RCEF 1005</strain>
    </source>
</reference>
<keyword evidence="5" id="KW-0408">Iron</keyword>